<dbReference type="GO" id="GO:0016787">
    <property type="term" value="F:hydrolase activity"/>
    <property type="evidence" value="ECO:0007669"/>
    <property type="project" value="UniProtKB-KW"/>
</dbReference>
<dbReference type="eggNOG" id="COG1051">
    <property type="taxonomic scope" value="Bacteria"/>
</dbReference>
<dbReference type="Proteomes" id="UP000028826">
    <property type="component" value="Unassembled WGS sequence"/>
</dbReference>
<dbReference type="Pfam" id="PF00293">
    <property type="entry name" value="NUDIX"/>
    <property type="match status" value="1"/>
</dbReference>
<dbReference type="EMBL" id="JGYG01000007">
    <property type="protein sequence ID" value="KFI28618.1"/>
    <property type="molecule type" value="Genomic_DNA"/>
</dbReference>
<dbReference type="PANTHER" id="PTHR43736:SF1">
    <property type="entry name" value="DIHYDRONEOPTERIN TRIPHOSPHATE DIPHOSPHATASE"/>
    <property type="match status" value="1"/>
</dbReference>
<proteinExistence type="inferred from homology"/>
<evidence type="ECO:0000313" key="6">
    <source>
        <dbReference type="Proteomes" id="UP000028826"/>
    </source>
</evidence>
<evidence type="ECO:0000256" key="2">
    <source>
        <dbReference type="ARBA" id="ARBA00022801"/>
    </source>
</evidence>
<dbReference type="Gene3D" id="3.90.79.10">
    <property type="entry name" value="Nucleoside Triphosphate Pyrophosphohydrolase"/>
    <property type="match status" value="1"/>
</dbReference>
<dbReference type="InterPro" id="IPR020084">
    <property type="entry name" value="NUDIX_hydrolase_CS"/>
</dbReference>
<evidence type="ECO:0000256" key="1">
    <source>
        <dbReference type="ARBA" id="ARBA00001946"/>
    </source>
</evidence>
<dbReference type="InterPro" id="IPR015797">
    <property type="entry name" value="NUDIX_hydrolase-like_dom_sf"/>
</dbReference>
<evidence type="ECO:0000256" key="3">
    <source>
        <dbReference type="RuleBase" id="RU003476"/>
    </source>
</evidence>
<evidence type="ECO:0000313" key="5">
    <source>
        <dbReference type="EMBL" id="KFI28618.1"/>
    </source>
</evidence>
<dbReference type="SUPFAM" id="SSF55811">
    <property type="entry name" value="Nudix"/>
    <property type="match status" value="1"/>
</dbReference>
<dbReference type="PROSITE" id="PS00893">
    <property type="entry name" value="NUDIX_BOX"/>
    <property type="match status" value="1"/>
</dbReference>
<dbReference type="PANTHER" id="PTHR43736">
    <property type="entry name" value="ADP-RIBOSE PYROPHOSPHATASE"/>
    <property type="match status" value="1"/>
</dbReference>
<keyword evidence="2 3" id="KW-0378">Hydrolase</keyword>
<comment type="cofactor">
    <cofactor evidence="1">
        <name>Mg(2+)</name>
        <dbReference type="ChEBI" id="CHEBI:18420"/>
    </cofactor>
</comment>
<dbReference type="PRINTS" id="PR00502">
    <property type="entry name" value="NUDIXFAMILY"/>
</dbReference>
<dbReference type="CDD" id="cd04673">
    <property type="entry name" value="NUDIX_ADPRase"/>
    <property type="match status" value="1"/>
</dbReference>
<evidence type="ECO:0000259" key="4">
    <source>
        <dbReference type="PROSITE" id="PS51462"/>
    </source>
</evidence>
<name>A0A086Y2W8_9RHOB</name>
<accession>A0A086Y2W8</accession>
<dbReference type="STRING" id="195105.CN97_17890"/>
<feature type="domain" description="Nudix hydrolase" evidence="4">
    <location>
        <begin position="11"/>
        <end position="142"/>
    </location>
</feature>
<comment type="caution">
    <text evidence="5">The sequence shown here is derived from an EMBL/GenBank/DDBJ whole genome shotgun (WGS) entry which is preliminary data.</text>
</comment>
<dbReference type="AlphaFoldDB" id="A0A086Y2W8"/>
<dbReference type="PROSITE" id="PS51462">
    <property type="entry name" value="NUDIX"/>
    <property type="match status" value="1"/>
</dbReference>
<comment type="similarity">
    <text evidence="3">Belongs to the Nudix hydrolase family.</text>
</comment>
<protein>
    <submittedName>
        <fullName evidence="5">ADP-ribose pyrophosphatase</fullName>
    </submittedName>
</protein>
<keyword evidence="6" id="KW-1185">Reference proteome</keyword>
<reference evidence="5 6" key="1">
    <citation type="submission" date="2014-03" db="EMBL/GenBank/DDBJ databases">
        <title>Genome of Haematobacter massiliensis CCUG 47968.</title>
        <authorList>
            <person name="Wang D."/>
            <person name="Wang G."/>
        </authorList>
    </citation>
    <scope>NUCLEOTIDE SEQUENCE [LARGE SCALE GENOMIC DNA]</scope>
    <source>
        <strain evidence="5 6">CCUG 47968</strain>
    </source>
</reference>
<sequence length="149" mass="16136">MNSSIDMTPLRPVPAVLSVVFREGQVLLVRRANPPDRGFWGFPGGRLEAGETLFAAAERELTEETGVTGVATAILTVLDALDRRKDGTLRFHYVLVAVACCWLAGAPVPDDDALEARWIALEDIPGLDNVSRDVERVARQAARGACQPL</sequence>
<dbReference type="InterPro" id="IPR000086">
    <property type="entry name" value="NUDIX_hydrolase_dom"/>
</dbReference>
<dbReference type="InterPro" id="IPR020476">
    <property type="entry name" value="Nudix_hydrolase"/>
</dbReference>
<gene>
    <name evidence="5" type="ORF">CN97_17890</name>
</gene>
<organism evidence="5 6">
    <name type="scientific">Haematobacter massiliensis</name>
    <dbReference type="NCBI Taxonomy" id="195105"/>
    <lineage>
        <taxon>Bacteria</taxon>
        <taxon>Pseudomonadati</taxon>
        <taxon>Pseudomonadota</taxon>
        <taxon>Alphaproteobacteria</taxon>
        <taxon>Rhodobacterales</taxon>
        <taxon>Paracoccaceae</taxon>
        <taxon>Haematobacter</taxon>
    </lineage>
</organism>